<dbReference type="KEGG" id="mars:A8C75_08890"/>
<protein>
    <submittedName>
        <fullName evidence="1">Uncharacterized protein</fullName>
    </submittedName>
</protein>
<dbReference type="AlphaFoldDB" id="A0A1A9EXJ5"/>
<keyword evidence="2" id="KW-1185">Reference proteome</keyword>
<gene>
    <name evidence="1" type="ORF">A8C75_08890</name>
</gene>
<evidence type="ECO:0000313" key="2">
    <source>
        <dbReference type="Proteomes" id="UP000078070"/>
    </source>
</evidence>
<organism evidence="1 2">
    <name type="scientific">Marinobacterium aestuarii</name>
    <dbReference type="NCBI Taxonomy" id="1821621"/>
    <lineage>
        <taxon>Bacteria</taxon>
        <taxon>Pseudomonadati</taxon>
        <taxon>Pseudomonadota</taxon>
        <taxon>Gammaproteobacteria</taxon>
        <taxon>Oceanospirillales</taxon>
        <taxon>Oceanospirillaceae</taxon>
        <taxon>Marinobacterium</taxon>
    </lineage>
</organism>
<reference evidence="1 2" key="2">
    <citation type="journal article" date="2018" name="Int. J. Syst. Evol. Microbiol.">
        <title>Marinobacterium aestuarii sp. nov., a benzene-degrading marine bacterium isolated from estuary sediment.</title>
        <authorList>
            <person name="Bae S.S."/>
            <person name="Jung J."/>
            <person name="Chung D."/>
            <person name="Baek K."/>
        </authorList>
    </citation>
    <scope>NUCLEOTIDE SEQUENCE [LARGE SCALE GENOMIC DNA]</scope>
    <source>
        <strain evidence="1 2">ST58-10</strain>
    </source>
</reference>
<accession>A0A1A9EXJ5</accession>
<dbReference type="Proteomes" id="UP000078070">
    <property type="component" value="Chromosome"/>
</dbReference>
<evidence type="ECO:0000313" key="1">
    <source>
        <dbReference type="EMBL" id="ANG62587.1"/>
    </source>
</evidence>
<dbReference type="EMBL" id="CP015839">
    <property type="protein sequence ID" value="ANG62587.1"/>
    <property type="molecule type" value="Genomic_DNA"/>
</dbReference>
<reference evidence="2" key="1">
    <citation type="submission" date="2016-05" db="EMBL/GenBank/DDBJ databases">
        <authorList>
            <person name="Baek K."/>
            <person name="Yang S.-J."/>
        </authorList>
    </citation>
    <scope>NUCLEOTIDE SEQUENCE [LARGE SCALE GENOMIC DNA]</scope>
    <source>
        <strain evidence="2">ST58-10</strain>
    </source>
</reference>
<name>A0A1A9EXJ5_9GAMM</name>
<proteinExistence type="predicted"/>
<sequence>MRWLLAVMLYHADDCGVLRDNGMADLNNLTGMTEKRIRSHLLSFQKLGYVKRVVPGVVDPGWLGRRKSIYYLNLDHKVFGDHKRHSIYLHIKGCELAFRDRSFARSILYAKKSRELYVQIPETYLIVRRDDIDLSKRGAYYLQIKLCEYVSKLLRENWERLPERPSVVSIRPEDKNFGEVLMSVLSELEADLHVAGEDEFISKKKIIQSELRDVSKRSDGEETLSLLLRPLLVMAGEVVRLSMVTKAALLCFYNERCVDSFDAVISLHPAFGYKLFRESLSMGAGMTRKNDVAEGDVVVEILIKDKVNLHQFHGDFQAQIERVGDSGCKVISAKITNDSQGNIFNI</sequence>